<comment type="subcellular location">
    <subcellularLocation>
        <location evidence="1">Cell inner membrane</location>
        <topology evidence="1">Single-pass type II membrane protein</topology>
        <orientation evidence="1">Periplasmic side</orientation>
    </subcellularLocation>
</comment>
<evidence type="ECO:0000256" key="1">
    <source>
        <dbReference type="ARBA" id="ARBA00004382"/>
    </source>
</evidence>
<keyword evidence="2" id="KW-1003">Cell membrane</keyword>
<evidence type="ECO:0000256" key="5">
    <source>
        <dbReference type="ARBA" id="ARBA00022989"/>
    </source>
</evidence>
<dbReference type="Pfam" id="PF00639">
    <property type="entry name" value="Rotamase"/>
    <property type="match status" value="1"/>
</dbReference>
<proteinExistence type="inferred from homology"/>
<evidence type="ECO:0000256" key="3">
    <source>
        <dbReference type="ARBA" id="ARBA00022519"/>
    </source>
</evidence>
<dbReference type="SUPFAM" id="SSF109998">
    <property type="entry name" value="Triger factor/SurA peptide-binding domain-like"/>
    <property type="match status" value="1"/>
</dbReference>
<dbReference type="PROSITE" id="PS50198">
    <property type="entry name" value="PPIC_PPIASE_2"/>
    <property type="match status" value="1"/>
</dbReference>
<keyword evidence="7" id="KW-0143">Chaperone</keyword>
<dbReference type="EMBL" id="BMZI01000001">
    <property type="protein sequence ID" value="GHB10378.1"/>
    <property type="molecule type" value="Genomic_DNA"/>
</dbReference>
<keyword evidence="11 14" id="KW-0413">Isomerase</keyword>
<dbReference type="PANTHER" id="PTHR47529:SF1">
    <property type="entry name" value="PERIPLASMIC CHAPERONE PPID"/>
    <property type="match status" value="1"/>
</dbReference>
<keyword evidence="5 12" id="KW-1133">Transmembrane helix</keyword>
<feature type="transmembrane region" description="Helical" evidence="12">
    <location>
        <begin position="12"/>
        <end position="30"/>
    </location>
</feature>
<evidence type="ECO:0000313" key="14">
    <source>
        <dbReference type="EMBL" id="GHB10378.1"/>
    </source>
</evidence>
<dbReference type="GO" id="GO:0016853">
    <property type="term" value="F:isomerase activity"/>
    <property type="evidence" value="ECO:0007669"/>
    <property type="project" value="UniProtKB-KW"/>
</dbReference>
<accession>A0ABQ3DR18</accession>
<evidence type="ECO:0000256" key="9">
    <source>
        <dbReference type="ARBA" id="ARBA00040743"/>
    </source>
</evidence>
<dbReference type="RefSeq" id="WP_189443010.1">
    <property type="nucleotide sequence ID" value="NZ_BMZI01000001.1"/>
</dbReference>
<keyword evidence="6 12" id="KW-0472">Membrane</keyword>
<dbReference type="PANTHER" id="PTHR47529">
    <property type="entry name" value="PEPTIDYL-PROLYL CIS-TRANS ISOMERASE D"/>
    <property type="match status" value="1"/>
</dbReference>
<comment type="caution">
    <text evidence="14">The sequence shown here is derived from an EMBL/GenBank/DDBJ whole genome shotgun (WGS) entry which is preliminary data.</text>
</comment>
<feature type="domain" description="PpiC" evidence="13">
    <location>
        <begin position="257"/>
        <end position="356"/>
    </location>
</feature>
<dbReference type="Gene3D" id="1.10.4030.10">
    <property type="entry name" value="Porin chaperone SurA, peptide-binding domain"/>
    <property type="match status" value="1"/>
</dbReference>
<evidence type="ECO:0000256" key="6">
    <source>
        <dbReference type="ARBA" id="ARBA00023136"/>
    </source>
</evidence>
<reference evidence="15" key="1">
    <citation type="journal article" date="2019" name="Int. J. Syst. Evol. Microbiol.">
        <title>The Global Catalogue of Microorganisms (GCM) 10K type strain sequencing project: providing services to taxonomists for standard genome sequencing and annotation.</title>
        <authorList>
            <consortium name="The Broad Institute Genomics Platform"/>
            <consortium name="The Broad Institute Genome Sequencing Center for Infectious Disease"/>
            <person name="Wu L."/>
            <person name="Ma J."/>
        </authorList>
    </citation>
    <scope>NUCLEOTIDE SEQUENCE [LARGE SCALE GENOMIC DNA]</scope>
    <source>
        <strain evidence="15">KCTC 32998</strain>
    </source>
</reference>
<organism evidence="14 15">
    <name type="scientific">Salinicola rhizosphaerae</name>
    <dbReference type="NCBI Taxonomy" id="1443141"/>
    <lineage>
        <taxon>Bacteria</taxon>
        <taxon>Pseudomonadati</taxon>
        <taxon>Pseudomonadota</taxon>
        <taxon>Gammaproteobacteria</taxon>
        <taxon>Oceanospirillales</taxon>
        <taxon>Halomonadaceae</taxon>
        <taxon>Salinicola</taxon>
    </lineage>
</organism>
<dbReference type="Pfam" id="PF13624">
    <property type="entry name" value="SurA_N_3"/>
    <property type="match status" value="1"/>
</dbReference>
<evidence type="ECO:0000256" key="11">
    <source>
        <dbReference type="PROSITE-ProRule" id="PRU00278"/>
    </source>
</evidence>
<dbReference type="InterPro" id="IPR023058">
    <property type="entry name" value="PPIase_PpiC_CS"/>
</dbReference>
<dbReference type="PROSITE" id="PS01096">
    <property type="entry name" value="PPIC_PPIASE_1"/>
    <property type="match status" value="1"/>
</dbReference>
<protein>
    <recommendedName>
        <fullName evidence="9">Periplasmic chaperone PpiD</fullName>
    </recommendedName>
    <alternativeName>
        <fullName evidence="10">Periplasmic folding chaperone</fullName>
    </alternativeName>
</protein>
<keyword evidence="3" id="KW-0997">Cell inner membrane</keyword>
<evidence type="ECO:0000256" key="2">
    <source>
        <dbReference type="ARBA" id="ARBA00022475"/>
    </source>
</evidence>
<evidence type="ECO:0000256" key="7">
    <source>
        <dbReference type="ARBA" id="ARBA00023186"/>
    </source>
</evidence>
<dbReference type="SUPFAM" id="SSF54534">
    <property type="entry name" value="FKBP-like"/>
    <property type="match status" value="1"/>
</dbReference>
<keyword evidence="15" id="KW-1185">Reference proteome</keyword>
<sequence length="609" mass="66931">MLQRIREGSQGWVAKVIVGAIIVTFALFGAESLVSYFSNSGSQDAATVNGDSISRQAVEAQVQRGIRSGQVPPEQERQFRGQVLDQLIQQKVLDQYASDGGLHVSDSQVDQLIVSIPEFQDQDGRFSQELFTNRLAQAGYTPNAFRRELRADTLRRQVQQGLAASAFVLPSEKSRLAALQQQQRSFRYAELTPASLSQPVKPTQDDLQSYYEQHKDDFRRPAQVKVKYVVLNQSDVASDVDVTESQLRQAYEAARQSAPRQVSHILVTFGDDRTEAQARQRLEEVQSKLKQGQSFADLAKQYSDDSSSAGKGGDLGEIQKGFFGEAFDDAAFSLAKGDVSKIVKSQYGLHLIKVTNIDIPPFEQDKATLTQQVKMENSQSRFDDKVQQLTDAAYQANDLQSVAKDLGLDVQTSDWFSQDDGGQGVLSNPDVVAAAFSPDVLQDGYNSDVVTTDDQQRVVVRVVDHRDASTLPLDQVRDRVSQAVTAEMTQRQLQAQAKQALSTLRDGGNVEGLTWKEIGDASRSGNDSLPDAVLQEAFRLPHPQGDAVQWGQATTDEGVALIGLESVQTGKAESDDADFSTRLAQRVQAQGIIQGLSNTLQDEAKVERN</sequence>
<evidence type="ECO:0000256" key="12">
    <source>
        <dbReference type="SAM" id="Phobius"/>
    </source>
</evidence>
<evidence type="ECO:0000256" key="8">
    <source>
        <dbReference type="ARBA" id="ARBA00038408"/>
    </source>
</evidence>
<evidence type="ECO:0000259" key="13">
    <source>
        <dbReference type="PROSITE" id="PS50198"/>
    </source>
</evidence>
<dbReference type="Proteomes" id="UP000646745">
    <property type="component" value="Unassembled WGS sequence"/>
</dbReference>
<dbReference type="InterPro" id="IPR052029">
    <property type="entry name" value="PpiD_chaperone"/>
</dbReference>
<dbReference type="Gene3D" id="3.10.50.40">
    <property type="match status" value="1"/>
</dbReference>
<keyword evidence="11" id="KW-0697">Rotamase</keyword>
<evidence type="ECO:0000313" key="15">
    <source>
        <dbReference type="Proteomes" id="UP000646745"/>
    </source>
</evidence>
<keyword evidence="4 12" id="KW-0812">Transmembrane</keyword>
<dbReference type="InterPro" id="IPR000297">
    <property type="entry name" value="PPIase_PpiC"/>
</dbReference>
<gene>
    <name evidence="14" type="ORF">GCM10009038_05190</name>
</gene>
<dbReference type="InterPro" id="IPR046357">
    <property type="entry name" value="PPIase_dom_sf"/>
</dbReference>
<evidence type="ECO:0000256" key="10">
    <source>
        <dbReference type="ARBA" id="ARBA00042775"/>
    </source>
</evidence>
<dbReference type="InterPro" id="IPR027304">
    <property type="entry name" value="Trigger_fact/SurA_dom_sf"/>
</dbReference>
<comment type="similarity">
    <text evidence="8">Belongs to the PpiD chaperone family.</text>
</comment>
<name>A0ABQ3DR18_9GAMM</name>
<evidence type="ECO:0000256" key="4">
    <source>
        <dbReference type="ARBA" id="ARBA00022692"/>
    </source>
</evidence>